<evidence type="ECO:0000259" key="13">
    <source>
        <dbReference type="Pfam" id="PF24890"/>
    </source>
</evidence>
<keyword evidence="9" id="KW-0862">Zinc</keyword>
<dbReference type="OMA" id="HFNEPGR"/>
<evidence type="ECO:0000256" key="9">
    <source>
        <dbReference type="ARBA" id="ARBA00022833"/>
    </source>
</evidence>
<dbReference type="InterPro" id="IPR056854">
    <property type="entry name" value="ALN_composite"/>
</dbReference>
<dbReference type="InterPro" id="IPR017593">
    <property type="entry name" value="Allantoinase"/>
</dbReference>
<dbReference type="InterPro" id="IPR050138">
    <property type="entry name" value="DHOase/Allantoinase_Hydrolase"/>
</dbReference>
<dbReference type="InterPro" id="IPR011059">
    <property type="entry name" value="Metal-dep_hydrolase_composite"/>
</dbReference>
<dbReference type="GO" id="GO:0004038">
    <property type="term" value="F:allantoinase activity"/>
    <property type="evidence" value="ECO:0000318"/>
    <property type="project" value="GO_Central"/>
</dbReference>
<evidence type="ECO:0000313" key="15">
    <source>
        <dbReference type="Proteomes" id="UP000054558"/>
    </source>
</evidence>
<dbReference type="NCBIfam" id="TIGR03178">
    <property type="entry name" value="allantoinase"/>
    <property type="match status" value="1"/>
</dbReference>
<comment type="catalytic activity">
    <reaction evidence="1">
        <text>(S)-allantoin + H2O = allantoate + H(+)</text>
        <dbReference type="Rhea" id="RHEA:17029"/>
        <dbReference type="ChEBI" id="CHEBI:15377"/>
        <dbReference type="ChEBI" id="CHEBI:15378"/>
        <dbReference type="ChEBI" id="CHEBI:15678"/>
        <dbReference type="ChEBI" id="CHEBI:17536"/>
        <dbReference type="EC" id="3.5.2.5"/>
    </reaction>
</comment>
<keyword evidence="11" id="KW-0732">Signal</keyword>
<keyword evidence="8" id="KW-0378">Hydrolase</keyword>
<dbReference type="InterPro" id="IPR032466">
    <property type="entry name" value="Metal_Hydrolase"/>
</dbReference>
<evidence type="ECO:0000256" key="6">
    <source>
        <dbReference type="ARBA" id="ARBA00012863"/>
    </source>
</evidence>
<evidence type="ECO:0000256" key="8">
    <source>
        <dbReference type="ARBA" id="ARBA00022801"/>
    </source>
</evidence>
<comment type="cofactor">
    <cofactor evidence="2">
        <name>Zn(2+)</name>
        <dbReference type="ChEBI" id="CHEBI:29105"/>
    </cofactor>
</comment>
<evidence type="ECO:0000256" key="7">
    <source>
        <dbReference type="ARBA" id="ARBA00022723"/>
    </source>
</evidence>
<dbReference type="GO" id="GO:0006145">
    <property type="term" value="P:purine nucleobase catabolic process"/>
    <property type="evidence" value="ECO:0000318"/>
    <property type="project" value="GO_Central"/>
</dbReference>
<evidence type="ECO:0000256" key="11">
    <source>
        <dbReference type="SAM" id="SignalP"/>
    </source>
</evidence>
<dbReference type="Gene3D" id="3.20.20.140">
    <property type="entry name" value="Metal-dependent hydrolases"/>
    <property type="match status" value="1"/>
</dbReference>
<comment type="function">
    <text evidence="10">Catalyzes the conversion of allantoin (5-ureidohydantoin) to allantoate by hydrolytic cleavage of the five-member hydantoin ring. Catalyzes the first step of the ureide allantoin degradation followed by the sequential activity of AAH, UGLYAH and UAH which allows a complete purine breakdown without the intermediate generation of urea.</text>
</comment>
<dbReference type="SUPFAM" id="SSF51338">
    <property type="entry name" value="Composite domain of metallo-dependent hydrolases"/>
    <property type="match status" value="1"/>
</dbReference>
<evidence type="ECO:0000256" key="4">
    <source>
        <dbReference type="ARBA" id="ARBA00010368"/>
    </source>
</evidence>
<organism evidence="14 15">
    <name type="scientific">Klebsormidium nitens</name>
    <name type="common">Green alga</name>
    <name type="synonym">Ulothrix nitens</name>
    <dbReference type="NCBI Taxonomy" id="105231"/>
    <lineage>
        <taxon>Eukaryota</taxon>
        <taxon>Viridiplantae</taxon>
        <taxon>Streptophyta</taxon>
        <taxon>Klebsormidiophyceae</taxon>
        <taxon>Klebsormidiales</taxon>
        <taxon>Klebsormidiaceae</taxon>
        <taxon>Klebsormidium</taxon>
    </lineage>
</organism>
<comment type="subunit">
    <text evidence="5">Homotetramer.</text>
</comment>
<evidence type="ECO:0000256" key="10">
    <source>
        <dbReference type="ARBA" id="ARBA00053421"/>
    </source>
</evidence>
<dbReference type="PANTHER" id="PTHR43668:SF2">
    <property type="entry name" value="ALLANTOINASE"/>
    <property type="match status" value="1"/>
</dbReference>
<feature type="domain" description="Amidohydrolase-related" evidence="12">
    <location>
        <begin position="286"/>
        <end position="484"/>
    </location>
</feature>
<dbReference type="OrthoDB" id="10258955at2759"/>
<sequence length="513" mass="54786">MAVLGNAAISLFVALAAWAFLALPERSDGSSVFQIVHGSKDLLSTCGLLSEDEFTLYSQRVVTPHGVIPAAVHVRGGVIQSVISSPNGPPDGPFPVHDYGRSVIMPGLIDSHVHMNEPGRTDWEGMATGTQAAAAGGFSTVVDMPLNNIPITTTPEALAVKLKAAEGKLSVDVGFWGGLTPENAVNETKLSELLEAGVLGLKAFLCPSGTEFPQTTPQQIESALPVLGRYGLPLLVHSELPMPVPKPSGSPQKYETYLKTKPPEGERAAIAALIAASRSSPAAAKAHIHIVHLADAESLAVINAARATGANLTVETCNHYITFAAEDIPDKHTEYKCAPPIRDCANRDKLWEGLRSGGIDQLASDHSPSPPERKFLKEGDFLRAWGGISSIGLGLPVTWTRAKAVDATLEDVARWWSAAPAKLAGLKRKGSIEAGKDADFVIWDPEAVYTITEDMIYFKHKLTPYTGMEVSGKVEHTFVRGQLVFSKGEFPTTLCGQPILQFPHKKFRAAASA</sequence>
<evidence type="ECO:0000256" key="1">
    <source>
        <dbReference type="ARBA" id="ARBA00001756"/>
    </source>
</evidence>
<name>A0A1Y1I9P9_KLENI</name>
<proteinExistence type="inferred from homology"/>
<protein>
    <recommendedName>
        <fullName evidence="6">allantoinase</fullName>
        <ecNumber evidence="6">3.5.2.5</ecNumber>
    </recommendedName>
</protein>
<evidence type="ECO:0000256" key="5">
    <source>
        <dbReference type="ARBA" id="ARBA00011881"/>
    </source>
</evidence>
<evidence type="ECO:0000259" key="12">
    <source>
        <dbReference type="Pfam" id="PF01979"/>
    </source>
</evidence>
<comment type="similarity">
    <text evidence="4">Belongs to the metallo-dependent hydrolases superfamily. Allantoinase family.</text>
</comment>
<dbReference type="Proteomes" id="UP000054558">
    <property type="component" value="Unassembled WGS sequence"/>
</dbReference>
<dbReference type="GO" id="GO:0000256">
    <property type="term" value="P:allantoin catabolic process"/>
    <property type="evidence" value="ECO:0007669"/>
    <property type="project" value="UniProtKB-UniPathway"/>
</dbReference>
<dbReference type="SUPFAM" id="SSF51556">
    <property type="entry name" value="Metallo-dependent hydrolases"/>
    <property type="match status" value="1"/>
</dbReference>
<dbReference type="Pfam" id="PF01979">
    <property type="entry name" value="Amidohydro_1"/>
    <property type="match status" value="2"/>
</dbReference>
<keyword evidence="15" id="KW-1185">Reference proteome</keyword>
<accession>A0A1Y1I9P9</accession>
<dbReference type="Pfam" id="PF24890">
    <property type="entry name" value="ALN_composite"/>
    <property type="match status" value="1"/>
</dbReference>
<dbReference type="FunFam" id="3.20.20.140:FF:000032">
    <property type="entry name" value="Allantoinase Dal1"/>
    <property type="match status" value="1"/>
</dbReference>
<dbReference type="GO" id="GO:0005737">
    <property type="term" value="C:cytoplasm"/>
    <property type="evidence" value="ECO:0000318"/>
    <property type="project" value="GO_Central"/>
</dbReference>
<dbReference type="EC" id="3.5.2.5" evidence="6"/>
<dbReference type="EMBL" id="DF237156">
    <property type="protein sequence ID" value="GAQ84808.1"/>
    <property type="molecule type" value="Genomic_DNA"/>
</dbReference>
<evidence type="ECO:0000256" key="3">
    <source>
        <dbReference type="ARBA" id="ARBA00004968"/>
    </source>
</evidence>
<dbReference type="InterPro" id="IPR006680">
    <property type="entry name" value="Amidohydro-rel"/>
</dbReference>
<dbReference type="GO" id="GO:0008270">
    <property type="term" value="F:zinc ion binding"/>
    <property type="evidence" value="ECO:0007669"/>
    <property type="project" value="InterPro"/>
</dbReference>
<comment type="pathway">
    <text evidence="3">Nitrogen metabolism; (S)-allantoin degradation; allantoate from (S)-allantoin: step 1/1.</text>
</comment>
<dbReference type="AlphaFoldDB" id="A0A1Y1I9P9"/>
<feature type="signal peptide" evidence="11">
    <location>
        <begin position="1"/>
        <end position="29"/>
    </location>
</feature>
<evidence type="ECO:0000313" key="14">
    <source>
        <dbReference type="EMBL" id="GAQ84808.1"/>
    </source>
</evidence>
<dbReference type="STRING" id="105231.A0A1Y1I9P9"/>
<dbReference type="UniPathway" id="UPA00395">
    <property type="reaction ID" value="UER00653"/>
</dbReference>
<dbReference type="PANTHER" id="PTHR43668">
    <property type="entry name" value="ALLANTOINASE"/>
    <property type="match status" value="1"/>
</dbReference>
<dbReference type="GO" id="GO:0050897">
    <property type="term" value="F:cobalt ion binding"/>
    <property type="evidence" value="ECO:0007669"/>
    <property type="project" value="InterPro"/>
</dbReference>
<feature type="domain" description="Amidohydrolase-related" evidence="12">
    <location>
        <begin position="103"/>
        <end position="237"/>
    </location>
</feature>
<evidence type="ECO:0000256" key="2">
    <source>
        <dbReference type="ARBA" id="ARBA00001947"/>
    </source>
</evidence>
<feature type="domain" description="Allantoinase composite" evidence="13">
    <location>
        <begin position="50"/>
        <end position="85"/>
    </location>
</feature>
<keyword evidence="7" id="KW-0479">Metal-binding</keyword>
<feature type="chain" id="PRO_5012327232" description="allantoinase" evidence="11">
    <location>
        <begin position="30"/>
        <end position="513"/>
    </location>
</feature>
<reference evidence="14 15" key="1">
    <citation type="journal article" date="2014" name="Nat. Commun.">
        <title>Klebsormidium flaccidum genome reveals primary factors for plant terrestrial adaptation.</title>
        <authorList>
            <person name="Hori K."/>
            <person name="Maruyama F."/>
            <person name="Fujisawa T."/>
            <person name="Togashi T."/>
            <person name="Yamamoto N."/>
            <person name="Seo M."/>
            <person name="Sato S."/>
            <person name="Yamada T."/>
            <person name="Mori H."/>
            <person name="Tajima N."/>
            <person name="Moriyama T."/>
            <person name="Ikeuchi M."/>
            <person name="Watanabe M."/>
            <person name="Wada H."/>
            <person name="Kobayashi K."/>
            <person name="Saito M."/>
            <person name="Masuda T."/>
            <person name="Sasaki-Sekimoto Y."/>
            <person name="Mashiguchi K."/>
            <person name="Awai K."/>
            <person name="Shimojima M."/>
            <person name="Masuda S."/>
            <person name="Iwai M."/>
            <person name="Nobusawa T."/>
            <person name="Narise T."/>
            <person name="Kondo S."/>
            <person name="Saito H."/>
            <person name="Sato R."/>
            <person name="Murakawa M."/>
            <person name="Ihara Y."/>
            <person name="Oshima-Yamada Y."/>
            <person name="Ohtaka K."/>
            <person name="Satoh M."/>
            <person name="Sonobe K."/>
            <person name="Ishii M."/>
            <person name="Ohtani R."/>
            <person name="Kanamori-Sato M."/>
            <person name="Honoki R."/>
            <person name="Miyazaki D."/>
            <person name="Mochizuki H."/>
            <person name="Umetsu J."/>
            <person name="Higashi K."/>
            <person name="Shibata D."/>
            <person name="Kamiya Y."/>
            <person name="Sato N."/>
            <person name="Nakamura Y."/>
            <person name="Tabata S."/>
            <person name="Ida S."/>
            <person name="Kurokawa K."/>
            <person name="Ohta H."/>
        </authorList>
    </citation>
    <scope>NUCLEOTIDE SEQUENCE [LARGE SCALE GENOMIC DNA]</scope>
    <source>
        <strain evidence="14 15">NIES-2285</strain>
    </source>
</reference>
<gene>
    <name evidence="14" type="ORF">KFL_002070040</name>
</gene>